<accession>A0A858PYJ5</accession>
<evidence type="ECO:0000313" key="3">
    <source>
        <dbReference type="Proteomes" id="UP000500930"/>
    </source>
</evidence>
<proteinExistence type="predicted"/>
<protein>
    <submittedName>
        <fullName evidence="2">Type IV secretion system effector Ats1</fullName>
    </submittedName>
</protein>
<dbReference type="KEGG" id="aplt:ANPL_03080"/>
<dbReference type="Proteomes" id="UP000500930">
    <property type="component" value="Chromosome"/>
</dbReference>
<dbReference type="AlphaFoldDB" id="A0A858PYJ5"/>
<feature type="region of interest" description="Disordered" evidence="1">
    <location>
        <begin position="396"/>
        <end position="419"/>
    </location>
</feature>
<reference evidence="2 3" key="1">
    <citation type="journal article" date="2020" name="Pathogens">
        <title>First Whole Genome Sequence of Anaplasma platys, an Obligate Intracellular Rickettsial Pathogen of Dogs.</title>
        <authorList>
            <person name="Llanes A."/>
            <person name="Rajeev S."/>
        </authorList>
    </citation>
    <scope>NUCLEOTIDE SEQUENCE [LARGE SCALE GENOMIC DNA]</scope>
    <source>
        <strain evidence="2 3">S3</strain>
    </source>
</reference>
<feature type="region of interest" description="Disordered" evidence="1">
    <location>
        <begin position="1"/>
        <end position="35"/>
    </location>
</feature>
<keyword evidence="3" id="KW-1185">Reference proteome</keyword>
<gene>
    <name evidence="2" type="ORF">ANPL_03080</name>
</gene>
<feature type="compositionally biased region" description="Low complexity" evidence="1">
    <location>
        <begin position="310"/>
        <end position="322"/>
    </location>
</feature>
<evidence type="ECO:0000313" key="2">
    <source>
        <dbReference type="EMBL" id="QJC27686.1"/>
    </source>
</evidence>
<name>A0A858PYJ5_9RICK</name>
<dbReference type="RefSeq" id="WP_169193309.1">
    <property type="nucleotide sequence ID" value="NZ_CP046391.1"/>
</dbReference>
<organism evidence="2 3">
    <name type="scientific">Anaplasma platys</name>
    <dbReference type="NCBI Taxonomy" id="949"/>
    <lineage>
        <taxon>Bacteria</taxon>
        <taxon>Pseudomonadati</taxon>
        <taxon>Pseudomonadota</taxon>
        <taxon>Alphaproteobacteria</taxon>
        <taxon>Rickettsiales</taxon>
        <taxon>Anaplasmataceae</taxon>
        <taxon>Anaplasma</taxon>
    </lineage>
</organism>
<feature type="compositionally biased region" description="Polar residues" evidence="1">
    <location>
        <begin position="1"/>
        <end position="15"/>
    </location>
</feature>
<feature type="compositionally biased region" description="Low complexity" evidence="1">
    <location>
        <begin position="396"/>
        <end position="410"/>
    </location>
</feature>
<evidence type="ECO:0000256" key="1">
    <source>
        <dbReference type="SAM" id="MobiDB-lite"/>
    </source>
</evidence>
<feature type="compositionally biased region" description="Polar residues" evidence="1">
    <location>
        <begin position="255"/>
        <end position="303"/>
    </location>
</feature>
<dbReference type="EMBL" id="CP046391">
    <property type="protein sequence ID" value="QJC27686.1"/>
    <property type="molecule type" value="Genomic_DNA"/>
</dbReference>
<sequence>MNQEPTQEQISQNAGASAPGATQVPEENARDTVQQEPSGFFAKLYSTLRMVLGTLLGGASAPGTENPEAQTDRSQWGWFKNAIMGLFGKDKPFYDAARSLRNTSWERKRGNDYNKTYDSDGRLSLTLRDGILSERALQMLAALDASDTKELDPSSAGIGKLPDISNMMQHKSDKEMCDKLTDLRKRLQANGGALEVIPSSDGFSRVLKITIDPRNKTVEQIQKEVEDIFSVLGIGGPQMAESIAKELVRNRDSQRSSQDAGMSSTHVGRGQSQACSRTVDQELGMSSTPDRPARSDTTSDPVTSSRRDSASMSSDPSIESASFSLSGGTMAVPSSPGSNHSVLQGRYLSSSAQSLEQGSSTAGLQDPAHLCTQTLQEAAAGLAVVSGVSSVDIASPVAAPSVSSPEASTSQTKGTIRGV</sequence>
<feature type="region of interest" description="Disordered" evidence="1">
    <location>
        <begin position="248"/>
        <end position="343"/>
    </location>
</feature>